<reference evidence="2" key="1">
    <citation type="submission" date="2015-11" db="EMBL/GenBank/DDBJ databases">
        <title>De novo transcriptome assembly of four potential Pierce s Disease insect vectors from Arizona vineyards.</title>
        <authorList>
            <person name="Tassone E.E."/>
        </authorList>
    </citation>
    <scope>NUCLEOTIDE SEQUENCE</scope>
</reference>
<feature type="signal peptide" evidence="1">
    <location>
        <begin position="1"/>
        <end position="19"/>
    </location>
</feature>
<gene>
    <name evidence="2" type="ORF">g.58555</name>
</gene>
<feature type="chain" id="PRO_5008585052" evidence="1">
    <location>
        <begin position="20"/>
        <end position="124"/>
    </location>
</feature>
<keyword evidence="1" id="KW-0732">Signal</keyword>
<proteinExistence type="predicted"/>
<feature type="non-terminal residue" evidence="2">
    <location>
        <position position="124"/>
    </location>
</feature>
<organism evidence="2">
    <name type="scientific">Homalodisca liturata</name>
    <dbReference type="NCBI Taxonomy" id="320908"/>
    <lineage>
        <taxon>Eukaryota</taxon>
        <taxon>Metazoa</taxon>
        <taxon>Ecdysozoa</taxon>
        <taxon>Arthropoda</taxon>
        <taxon>Hexapoda</taxon>
        <taxon>Insecta</taxon>
        <taxon>Pterygota</taxon>
        <taxon>Neoptera</taxon>
        <taxon>Paraneoptera</taxon>
        <taxon>Hemiptera</taxon>
        <taxon>Auchenorrhyncha</taxon>
        <taxon>Membracoidea</taxon>
        <taxon>Cicadellidae</taxon>
        <taxon>Cicadellinae</taxon>
        <taxon>Proconiini</taxon>
        <taxon>Homalodisca</taxon>
    </lineage>
</organism>
<sequence>LRSGFTSLVLSAVFQSVAATNAALHLAPAGGVSDSRESLVKYKLVGRPSASAQSAVSFLARDGMLGSSGLLSELYETLTNLCVGVLIEIQVIQDDGNVFDLIFRGMHAVFAKISVPNVAALDSP</sequence>
<dbReference type="AlphaFoldDB" id="A0A1B6IGZ9"/>
<dbReference type="EMBL" id="GECU01021513">
    <property type="protein sequence ID" value="JAS86193.1"/>
    <property type="molecule type" value="Transcribed_RNA"/>
</dbReference>
<protein>
    <submittedName>
        <fullName evidence="2">Uncharacterized protein</fullName>
    </submittedName>
</protein>
<name>A0A1B6IGZ9_9HEMI</name>
<evidence type="ECO:0000256" key="1">
    <source>
        <dbReference type="SAM" id="SignalP"/>
    </source>
</evidence>
<accession>A0A1B6IGZ9</accession>
<evidence type="ECO:0000313" key="2">
    <source>
        <dbReference type="EMBL" id="JAS86193.1"/>
    </source>
</evidence>
<feature type="non-terminal residue" evidence="2">
    <location>
        <position position="1"/>
    </location>
</feature>